<sequence length="281" mass="31983">MRVKKQKRHRRAVRFYTACYGFREPFKILCDGTFVYHLLANGITPADTALANILGATVKIFTTRCVTEELRSLGDSYSDSVNAARNLITARCDHERRKNAAACITEVIGENNPEHFFVATQDAELRKKFQEIPGVPVIYALRNALFLESPSAVQHKFAKIAEEGRSHMTELEYKMLKVKKKRVDRKEACDALDMNDNHGDHQDLKRNDKPNRMVMNDKVQFKQKRAKGPNPLSCKKKKIKVNENSATGKELKNVDGSVRNRSRKRKRSKKNQFASESSGGV</sequence>
<evidence type="ECO:0000256" key="7">
    <source>
        <dbReference type="SAM" id="MobiDB-lite"/>
    </source>
</evidence>
<keyword evidence="10" id="KW-1185">Reference proteome</keyword>
<keyword evidence="3" id="KW-0698">rRNA processing</keyword>
<proteinExistence type="inferred from homology"/>
<organism evidence="9 10">
    <name type="scientific">Dorcoceras hygrometricum</name>
    <dbReference type="NCBI Taxonomy" id="472368"/>
    <lineage>
        <taxon>Eukaryota</taxon>
        <taxon>Viridiplantae</taxon>
        <taxon>Streptophyta</taxon>
        <taxon>Embryophyta</taxon>
        <taxon>Tracheophyta</taxon>
        <taxon>Spermatophyta</taxon>
        <taxon>Magnoliopsida</taxon>
        <taxon>eudicotyledons</taxon>
        <taxon>Gunneridae</taxon>
        <taxon>Pentapetalae</taxon>
        <taxon>asterids</taxon>
        <taxon>lamiids</taxon>
        <taxon>Lamiales</taxon>
        <taxon>Gesneriaceae</taxon>
        <taxon>Didymocarpoideae</taxon>
        <taxon>Trichosporeae</taxon>
        <taxon>Loxocarpinae</taxon>
        <taxon>Dorcoceras</taxon>
    </lineage>
</organism>
<comment type="subcellular location">
    <subcellularLocation>
        <location evidence="1">Nucleus</location>
        <location evidence="1">Nucleolus</location>
    </subcellularLocation>
</comment>
<comment type="function">
    <text evidence="5">Involved in rRNA-processing and ribosome biogenesis.</text>
</comment>
<evidence type="ECO:0000313" key="9">
    <source>
        <dbReference type="EMBL" id="KZV52669.1"/>
    </source>
</evidence>
<evidence type="ECO:0000313" key="10">
    <source>
        <dbReference type="Proteomes" id="UP000250235"/>
    </source>
</evidence>
<dbReference type="GO" id="GO:0032040">
    <property type="term" value="C:small-subunit processome"/>
    <property type="evidence" value="ECO:0007669"/>
    <property type="project" value="InterPro"/>
</dbReference>
<dbReference type="EMBL" id="KQ991027">
    <property type="protein sequence ID" value="KZV52669.1"/>
    <property type="molecule type" value="Genomic_DNA"/>
</dbReference>
<name>A0A2Z7D2X9_9LAMI</name>
<dbReference type="PANTHER" id="PTHR12416">
    <property type="entry name" value="RRNA-PROCESSING PROTEIN UTP23 HOMOLOG"/>
    <property type="match status" value="1"/>
</dbReference>
<feature type="compositionally biased region" description="Basic residues" evidence="7">
    <location>
        <begin position="260"/>
        <end position="270"/>
    </location>
</feature>
<feature type="domain" description="UTP23 sensor motif region" evidence="8">
    <location>
        <begin position="221"/>
        <end position="238"/>
    </location>
</feature>
<dbReference type="InterPro" id="IPR029060">
    <property type="entry name" value="PIN-like_dom_sf"/>
</dbReference>
<feature type="compositionally biased region" description="Basic and acidic residues" evidence="7">
    <location>
        <begin position="190"/>
        <end position="211"/>
    </location>
</feature>
<evidence type="ECO:0000256" key="2">
    <source>
        <dbReference type="ARBA" id="ARBA00022517"/>
    </source>
</evidence>
<dbReference type="InterPro" id="IPR057776">
    <property type="entry name" value="UTP23_sensor"/>
</dbReference>
<feature type="compositionally biased region" description="Polar residues" evidence="7">
    <location>
        <begin position="272"/>
        <end position="281"/>
    </location>
</feature>
<evidence type="ECO:0000256" key="3">
    <source>
        <dbReference type="ARBA" id="ARBA00022552"/>
    </source>
</evidence>
<keyword evidence="2" id="KW-0690">Ribosome biogenesis</keyword>
<evidence type="ECO:0000259" key="8">
    <source>
        <dbReference type="Pfam" id="PF24779"/>
    </source>
</evidence>
<gene>
    <name evidence="9" type="ORF">F511_07062</name>
</gene>
<keyword evidence="4" id="KW-0539">Nucleus</keyword>
<accession>A0A2Z7D2X9</accession>
<protein>
    <recommendedName>
        <fullName evidence="8">UTP23 sensor motif region domain-containing protein</fullName>
    </recommendedName>
</protein>
<dbReference type="Proteomes" id="UP000250235">
    <property type="component" value="Unassembled WGS sequence"/>
</dbReference>
<dbReference type="Gene3D" id="3.40.50.1010">
    <property type="entry name" value="5'-nuclease"/>
    <property type="match status" value="1"/>
</dbReference>
<dbReference type="AlphaFoldDB" id="A0A2Z7D2X9"/>
<comment type="similarity">
    <text evidence="6">Belongs to the UTP23/FCF1 family. UTP23 subfamily.</text>
</comment>
<dbReference type="SUPFAM" id="SSF88723">
    <property type="entry name" value="PIN domain-like"/>
    <property type="match status" value="1"/>
</dbReference>
<dbReference type="InterPro" id="IPR006984">
    <property type="entry name" value="Fcf1/UTP23"/>
</dbReference>
<evidence type="ECO:0000256" key="6">
    <source>
        <dbReference type="ARBA" id="ARBA00038503"/>
    </source>
</evidence>
<dbReference type="FunFam" id="3.40.50.1010:FF:000006">
    <property type="entry name" value="rRNA-processing protein UTP23 homolog"/>
    <property type="match status" value="1"/>
</dbReference>
<evidence type="ECO:0000256" key="1">
    <source>
        <dbReference type="ARBA" id="ARBA00004604"/>
    </source>
</evidence>
<dbReference type="GO" id="GO:0006364">
    <property type="term" value="P:rRNA processing"/>
    <property type="evidence" value="ECO:0007669"/>
    <property type="project" value="UniProtKB-KW"/>
</dbReference>
<evidence type="ECO:0000256" key="5">
    <source>
        <dbReference type="ARBA" id="ARBA00037300"/>
    </source>
</evidence>
<dbReference type="CDD" id="cd08553">
    <property type="entry name" value="PIN_Fcf1-like"/>
    <property type="match status" value="1"/>
</dbReference>
<evidence type="ECO:0000256" key="4">
    <source>
        <dbReference type="ARBA" id="ARBA00023242"/>
    </source>
</evidence>
<reference evidence="9 10" key="1">
    <citation type="journal article" date="2015" name="Proc. Natl. Acad. Sci. U.S.A.">
        <title>The resurrection genome of Boea hygrometrica: A blueprint for survival of dehydration.</title>
        <authorList>
            <person name="Xiao L."/>
            <person name="Yang G."/>
            <person name="Zhang L."/>
            <person name="Yang X."/>
            <person name="Zhao S."/>
            <person name="Ji Z."/>
            <person name="Zhou Q."/>
            <person name="Hu M."/>
            <person name="Wang Y."/>
            <person name="Chen M."/>
            <person name="Xu Y."/>
            <person name="Jin H."/>
            <person name="Xiao X."/>
            <person name="Hu G."/>
            <person name="Bao F."/>
            <person name="Hu Y."/>
            <person name="Wan P."/>
            <person name="Li L."/>
            <person name="Deng X."/>
            <person name="Kuang T."/>
            <person name="Xiang C."/>
            <person name="Zhu J.K."/>
            <person name="Oliver M.J."/>
            <person name="He Y."/>
        </authorList>
    </citation>
    <scope>NUCLEOTIDE SEQUENCE [LARGE SCALE GENOMIC DNA]</scope>
    <source>
        <strain evidence="10">cv. XS01</strain>
    </source>
</reference>
<feature type="region of interest" description="Disordered" evidence="7">
    <location>
        <begin position="190"/>
        <end position="281"/>
    </location>
</feature>
<dbReference type="OrthoDB" id="25675at2759"/>
<dbReference type="Pfam" id="PF24779">
    <property type="entry name" value="UTP23_sensor"/>
    <property type="match status" value="1"/>
</dbReference>
<dbReference type="Pfam" id="PF04900">
    <property type="entry name" value="Fcf1"/>
    <property type="match status" value="1"/>
</dbReference>